<protein>
    <submittedName>
        <fullName evidence="1">Uncharacterized protein</fullName>
    </submittedName>
</protein>
<dbReference type="Proteomes" id="UP000250266">
    <property type="component" value="Unassembled WGS sequence"/>
</dbReference>
<accession>A0A8E2DYY1</accession>
<name>A0A8E2DYY1_9PEZI</name>
<organism evidence="1 2">
    <name type="scientific">Lepidopterella palustris CBS 459.81</name>
    <dbReference type="NCBI Taxonomy" id="1314670"/>
    <lineage>
        <taxon>Eukaryota</taxon>
        <taxon>Fungi</taxon>
        <taxon>Dikarya</taxon>
        <taxon>Ascomycota</taxon>
        <taxon>Pezizomycotina</taxon>
        <taxon>Dothideomycetes</taxon>
        <taxon>Pleosporomycetidae</taxon>
        <taxon>Mytilinidiales</taxon>
        <taxon>Argynnaceae</taxon>
        <taxon>Lepidopterella</taxon>
    </lineage>
</organism>
<reference evidence="1 2" key="1">
    <citation type="journal article" date="2016" name="Nat. Commun.">
        <title>Ectomycorrhizal ecology is imprinted in the genome of the dominant symbiotic fungus Cenococcum geophilum.</title>
        <authorList>
            <consortium name="DOE Joint Genome Institute"/>
            <person name="Peter M."/>
            <person name="Kohler A."/>
            <person name="Ohm R.A."/>
            <person name="Kuo A."/>
            <person name="Krutzmann J."/>
            <person name="Morin E."/>
            <person name="Arend M."/>
            <person name="Barry K.W."/>
            <person name="Binder M."/>
            <person name="Choi C."/>
            <person name="Clum A."/>
            <person name="Copeland A."/>
            <person name="Grisel N."/>
            <person name="Haridas S."/>
            <person name="Kipfer T."/>
            <person name="LaButti K."/>
            <person name="Lindquist E."/>
            <person name="Lipzen A."/>
            <person name="Maire R."/>
            <person name="Meier B."/>
            <person name="Mihaltcheva S."/>
            <person name="Molinier V."/>
            <person name="Murat C."/>
            <person name="Poggeler S."/>
            <person name="Quandt C.A."/>
            <person name="Sperisen C."/>
            <person name="Tritt A."/>
            <person name="Tisserant E."/>
            <person name="Crous P.W."/>
            <person name="Henrissat B."/>
            <person name="Nehls U."/>
            <person name="Egli S."/>
            <person name="Spatafora J.W."/>
            <person name="Grigoriev I.V."/>
            <person name="Martin F.M."/>
        </authorList>
    </citation>
    <scope>NUCLEOTIDE SEQUENCE [LARGE SCALE GENOMIC DNA]</scope>
    <source>
        <strain evidence="1 2">CBS 459.81</strain>
    </source>
</reference>
<dbReference type="EMBL" id="KV745544">
    <property type="protein sequence ID" value="OCK74160.1"/>
    <property type="molecule type" value="Genomic_DNA"/>
</dbReference>
<dbReference type="AlphaFoldDB" id="A0A8E2DYY1"/>
<proteinExistence type="predicted"/>
<gene>
    <name evidence="1" type="ORF">K432DRAFT_398317</name>
</gene>
<evidence type="ECO:0000313" key="2">
    <source>
        <dbReference type="Proteomes" id="UP000250266"/>
    </source>
</evidence>
<sequence length="184" mass="21276">MLAIMGPALFQYLKHAKRPIPEAFVFYLFIQLGEAVRFLHHLELTAVALGDLHEEIYEMEEIKGDQEEIGRIKTGFAHIMGCFHADGAQSHVPRQWVRARGVGFWKKGFREANNLSGFRRGNGTNAVADMGKAGIDKVLEKFLPFVIARRVVFSRGEERQRRFGKSSRGRKFYLRILQRWWQGR</sequence>
<evidence type="ECO:0000313" key="1">
    <source>
        <dbReference type="EMBL" id="OCK74160.1"/>
    </source>
</evidence>
<keyword evidence="2" id="KW-1185">Reference proteome</keyword>